<feature type="transmembrane region" description="Helical" evidence="1">
    <location>
        <begin position="267"/>
        <end position="289"/>
    </location>
</feature>
<name>A0ABD6BT43_9EURY</name>
<dbReference type="Pfam" id="PF26514">
    <property type="entry name" value="DUF8173"/>
    <property type="match status" value="1"/>
</dbReference>
<accession>A0ABD6BT43</accession>
<proteinExistence type="predicted"/>
<evidence type="ECO:0000313" key="3">
    <source>
        <dbReference type="EMBL" id="MFD1567313.1"/>
    </source>
</evidence>
<feature type="domain" description="DUF8173" evidence="2">
    <location>
        <begin position="201"/>
        <end position="342"/>
    </location>
</feature>
<evidence type="ECO:0000256" key="1">
    <source>
        <dbReference type="SAM" id="Phobius"/>
    </source>
</evidence>
<dbReference type="InterPro" id="IPR058486">
    <property type="entry name" value="DUF8173"/>
</dbReference>
<dbReference type="RefSeq" id="WP_379821729.1">
    <property type="nucleotide sequence ID" value="NZ_JBHUCZ010000003.1"/>
</dbReference>
<keyword evidence="4" id="KW-1185">Reference proteome</keyword>
<dbReference type="EMBL" id="JBHUCZ010000003">
    <property type="protein sequence ID" value="MFD1567313.1"/>
    <property type="molecule type" value="Genomic_DNA"/>
</dbReference>
<dbReference type="InterPro" id="IPR007607">
    <property type="entry name" value="BacA/B"/>
</dbReference>
<evidence type="ECO:0000313" key="4">
    <source>
        <dbReference type="Proteomes" id="UP001597139"/>
    </source>
</evidence>
<evidence type="ECO:0000259" key="2">
    <source>
        <dbReference type="Pfam" id="PF26514"/>
    </source>
</evidence>
<reference evidence="3 4" key="1">
    <citation type="journal article" date="2019" name="Int. J. Syst. Evol. Microbiol.">
        <title>The Global Catalogue of Microorganisms (GCM) 10K type strain sequencing project: providing services to taxonomists for standard genome sequencing and annotation.</title>
        <authorList>
            <consortium name="The Broad Institute Genomics Platform"/>
            <consortium name="The Broad Institute Genome Sequencing Center for Infectious Disease"/>
            <person name="Wu L."/>
            <person name="Ma J."/>
        </authorList>
    </citation>
    <scope>NUCLEOTIDE SEQUENCE [LARGE SCALE GENOMIC DNA]</scope>
    <source>
        <strain evidence="3 4">CGMCC 1.12859</strain>
    </source>
</reference>
<keyword evidence="1" id="KW-0812">Transmembrane</keyword>
<dbReference type="Proteomes" id="UP001597139">
    <property type="component" value="Unassembled WGS sequence"/>
</dbReference>
<protein>
    <submittedName>
        <fullName evidence="3">Polymer-forming cytoskeletal protein</fullName>
    </submittedName>
</protein>
<feature type="transmembrane region" description="Helical" evidence="1">
    <location>
        <begin position="328"/>
        <end position="346"/>
    </location>
</feature>
<gene>
    <name evidence="3" type="ORF">ACFSAU_07390</name>
</gene>
<keyword evidence="1" id="KW-1133">Transmembrane helix</keyword>
<feature type="transmembrane region" description="Helical" evidence="1">
    <location>
        <begin position="204"/>
        <end position="224"/>
    </location>
</feature>
<sequence>MLPRASHRTRRIASIAAVFVVLLSLVSGVAAAQTGQFGDTIVVAEGETVDGLEGVAGTIVVRGTVTGDVSGAAGTIRITETGTVEGNVQAAAGTVIVAGTVEGDVQVGAGSFDLTDTGTVVGNLDDGAGVVTVDGAVEGDVQAAGTSVRIGPNADVGGEFRYDAETFERGPGATVAGGVVRDPSLGGATDGFVSISVPSWVDDVYSFFADLVLGIVLLLAFPRFSETVADRTIDGAASAGVIGLVALVGVPILLVIALITIVGIPFALVGIVLFALSLWVGSVYGQYAVGRWALSVTESESRWVALFAGVLGFLVIGLIPIVGGLAEFIVLLLGLGALLSSLYGRYRREPEPIEGIE</sequence>
<organism evidence="3 4">
    <name type="scientific">Halolamina litorea</name>
    <dbReference type="NCBI Taxonomy" id="1515593"/>
    <lineage>
        <taxon>Archaea</taxon>
        <taxon>Methanobacteriati</taxon>
        <taxon>Methanobacteriota</taxon>
        <taxon>Stenosarchaea group</taxon>
        <taxon>Halobacteria</taxon>
        <taxon>Halobacteriales</taxon>
        <taxon>Haloferacaceae</taxon>
    </lineage>
</organism>
<keyword evidence="1" id="KW-0472">Membrane</keyword>
<feature type="transmembrane region" description="Helical" evidence="1">
    <location>
        <begin position="301"/>
        <end position="322"/>
    </location>
</feature>
<feature type="transmembrane region" description="Helical" evidence="1">
    <location>
        <begin position="236"/>
        <end position="261"/>
    </location>
</feature>
<comment type="caution">
    <text evidence="3">The sequence shown here is derived from an EMBL/GenBank/DDBJ whole genome shotgun (WGS) entry which is preliminary data.</text>
</comment>
<dbReference type="AlphaFoldDB" id="A0ABD6BT43"/>
<dbReference type="Pfam" id="PF04519">
    <property type="entry name" value="Bactofilin"/>
    <property type="match status" value="1"/>
</dbReference>